<dbReference type="GO" id="GO:0000145">
    <property type="term" value="C:exocyst"/>
    <property type="evidence" value="ECO:0007669"/>
    <property type="project" value="UniProtKB-UniRule"/>
</dbReference>
<dbReference type="Pfam" id="PF04048">
    <property type="entry name" value="Sec8_N"/>
    <property type="match status" value="1"/>
</dbReference>
<accession>A0A8T0RE71</accession>
<sequence>MSRGRRGIFDGLPIPVDKSYLKEGLSRIDEGWAAARFDSLPHVVHILTSKDREGEIQFLKEQSDLIEDVVDEVVHAYHHGFNKAIQNYSQILRLFSESADSITGLKGEMAEAKKLLGRKNNHLGQLWYRSLTLRHVLSLLDQVEDVAKVPARIENLMAEKQLYAAVQLHVQSMVMLEREGLQAVGALQDVRSDLTKLRGVLFYKILEELHGHLYNNGEYSSVTLSMVDNEEVPASTAAGRVVNSMQPLSRRTRSIKGDNHIDGLVTADGFPKTSSVDGGSSFDGPDDDSSLDMRESDGRTRKDSKSISREIPIFLSCAAPDEFIDSMIKADAPLNVKYLRTLVQCLSMLGKIAAAGAVICQRVRPTIHDVITSKIKAYTEEASKSSTDKAAKRNSDGSHSDGPIPRFQMLKQKTKNGASVMAAQLVVSPISPAMAPAGDAQRAAGQLLRSIFECLLDILENHIIVGDLLEEKSTSEVDNINTPHITYGDPSWNPDSESSQATGGFSVAFSLSVVQSECQQLLCEILRATPEAATADAAIQTARLANKDPVKEKRDGSEGLSFAFRITDAATSVPNEGQGWRRNSNVPQEGYGTASVIPDQGIFLAASVYRPVFEFMNKIGSMLPQKYSQLGSDGLLAFVNNFLKEHFLPAIFVDYRKCVQQAISSPAAFRPRVNATLVYGSSVEHGRPVLQGLLAVDIIAKEVLGWVQLMPNYAIELVEYVRTFLERTHERCRASYMEENLIHDDQKLILLASLSDSLEYLADSVERLGESFVCPTTSMSRNHSQHSQHSRSSNAIPKGLASLANEYRRLAIDCVRVLRLEMQLEAIYHMQEMTKREYIEDQDAEDPDDFIISLTTQIARRDEEMAPYITESKRNYVFGGISSVAANASIKALAQMKSINLLGVQQICRNSVALEQALAAIPSIDSEAVQQRLDRVRTFYELLNLPFESLLGFIAEHEYLFSAKEYFSVLKVNVPGREIPMDAERRISQILGH</sequence>
<evidence type="ECO:0000256" key="3">
    <source>
        <dbReference type="RuleBase" id="RU367079"/>
    </source>
</evidence>
<feature type="region of interest" description="Disordered" evidence="4">
    <location>
        <begin position="260"/>
        <end position="305"/>
    </location>
</feature>
<proteinExistence type="inferred from homology"/>
<feature type="compositionally biased region" description="Basic and acidic residues" evidence="4">
    <location>
        <begin position="291"/>
        <end position="305"/>
    </location>
</feature>
<dbReference type="PANTHER" id="PTHR14146">
    <property type="entry name" value="EXOCYST COMPLEX COMPONENT 4"/>
    <property type="match status" value="1"/>
</dbReference>
<evidence type="ECO:0000259" key="5">
    <source>
        <dbReference type="Pfam" id="PF04048"/>
    </source>
</evidence>
<keyword evidence="3" id="KW-0653">Protein transport</keyword>
<evidence type="ECO:0000256" key="1">
    <source>
        <dbReference type="ARBA" id="ARBA00022448"/>
    </source>
</evidence>
<feature type="region of interest" description="Disordered" evidence="4">
    <location>
        <begin position="382"/>
        <end position="406"/>
    </location>
</feature>
<evidence type="ECO:0000313" key="7">
    <source>
        <dbReference type="Proteomes" id="UP000823388"/>
    </source>
</evidence>
<comment type="similarity">
    <text evidence="3">Belongs to the SEC8 family.</text>
</comment>
<protein>
    <recommendedName>
        <fullName evidence="3">Exocyst complex component Sec8</fullName>
    </recommendedName>
</protein>
<dbReference type="GO" id="GO:0006904">
    <property type="term" value="P:vesicle docking involved in exocytosis"/>
    <property type="evidence" value="ECO:0007669"/>
    <property type="project" value="InterPro"/>
</dbReference>
<keyword evidence="7" id="KW-1185">Reference proteome</keyword>
<evidence type="ECO:0000313" key="6">
    <source>
        <dbReference type="EMBL" id="KAG2583133.1"/>
    </source>
</evidence>
<feature type="compositionally biased region" description="Low complexity" evidence="4">
    <location>
        <begin position="274"/>
        <end position="283"/>
    </location>
</feature>
<name>A0A8T0RE71_PANVG</name>
<dbReference type="AlphaFoldDB" id="A0A8T0RE71"/>
<comment type="function">
    <text evidence="3">Component of the exocyst complex involved in the docking of exocytic vesicles with fusion sites on the plasma membrane.</text>
</comment>
<dbReference type="EMBL" id="CM029047">
    <property type="protein sequence ID" value="KAG2583133.1"/>
    <property type="molecule type" value="Genomic_DNA"/>
</dbReference>
<dbReference type="GO" id="GO:0006612">
    <property type="term" value="P:protein targeting to membrane"/>
    <property type="evidence" value="ECO:0007669"/>
    <property type="project" value="UniProtKB-UniRule"/>
</dbReference>
<dbReference type="PANTHER" id="PTHR14146:SF0">
    <property type="entry name" value="EXOCYST COMPLEX COMPONENT 4"/>
    <property type="match status" value="1"/>
</dbReference>
<feature type="domain" description="Exocyst complex component Sec8 N-terminal" evidence="5">
    <location>
        <begin position="21"/>
        <end position="155"/>
    </location>
</feature>
<dbReference type="Proteomes" id="UP000823388">
    <property type="component" value="Chromosome 6K"/>
</dbReference>
<dbReference type="InterPro" id="IPR007191">
    <property type="entry name" value="Sec8_exocyst_N"/>
</dbReference>
<reference evidence="6" key="1">
    <citation type="submission" date="2020-05" db="EMBL/GenBank/DDBJ databases">
        <title>WGS assembly of Panicum virgatum.</title>
        <authorList>
            <person name="Lovell J.T."/>
            <person name="Jenkins J."/>
            <person name="Shu S."/>
            <person name="Juenger T.E."/>
            <person name="Schmutz J."/>
        </authorList>
    </citation>
    <scope>NUCLEOTIDE SEQUENCE</scope>
    <source>
        <strain evidence="6">AP13</strain>
    </source>
</reference>
<dbReference type="GO" id="GO:0006893">
    <property type="term" value="P:Golgi to plasma membrane transport"/>
    <property type="evidence" value="ECO:0007669"/>
    <property type="project" value="TreeGrafter"/>
</dbReference>
<gene>
    <name evidence="6" type="ORF">PVAP13_6KG215706</name>
</gene>
<dbReference type="GO" id="GO:0090522">
    <property type="term" value="P:vesicle tethering involved in exocytosis"/>
    <property type="evidence" value="ECO:0007669"/>
    <property type="project" value="UniProtKB-UniRule"/>
</dbReference>
<dbReference type="InterPro" id="IPR039682">
    <property type="entry name" value="Sec8/EXOC4"/>
</dbReference>
<feature type="compositionally biased region" description="Basic and acidic residues" evidence="4">
    <location>
        <begin position="382"/>
        <end position="399"/>
    </location>
</feature>
<keyword evidence="1 3" id="KW-0813">Transport</keyword>
<keyword evidence="2 3" id="KW-0268">Exocytosis</keyword>
<dbReference type="GO" id="GO:0015031">
    <property type="term" value="P:protein transport"/>
    <property type="evidence" value="ECO:0007669"/>
    <property type="project" value="UniProtKB-KW"/>
</dbReference>
<evidence type="ECO:0000256" key="4">
    <source>
        <dbReference type="SAM" id="MobiDB-lite"/>
    </source>
</evidence>
<comment type="caution">
    <text evidence="6">The sequence shown here is derived from an EMBL/GenBank/DDBJ whole genome shotgun (WGS) entry which is preliminary data.</text>
</comment>
<organism evidence="6 7">
    <name type="scientific">Panicum virgatum</name>
    <name type="common">Blackwell switchgrass</name>
    <dbReference type="NCBI Taxonomy" id="38727"/>
    <lineage>
        <taxon>Eukaryota</taxon>
        <taxon>Viridiplantae</taxon>
        <taxon>Streptophyta</taxon>
        <taxon>Embryophyta</taxon>
        <taxon>Tracheophyta</taxon>
        <taxon>Spermatophyta</taxon>
        <taxon>Magnoliopsida</taxon>
        <taxon>Liliopsida</taxon>
        <taxon>Poales</taxon>
        <taxon>Poaceae</taxon>
        <taxon>PACMAD clade</taxon>
        <taxon>Panicoideae</taxon>
        <taxon>Panicodae</taxon>
        <taxon>Paniceae</taxon>
        <taxon>Panicinae</taxon>
        <taxon>Panicum</taxon>
        <taxon>Panicum sect. Hiantes</taxon>
    </lineage>
</organism>
<evidence type="ECO:0000256" key="2">
    <source>
        <dbReference type="ARBA" id="ARBA00022483"/>
    </source>
</evidence>